<feature type="signal peptide" evidence="18">
    <location>
        <begin position="1"/>
        <end position="27"/>
    </location>
</feature>
<evidence type="ECO:0000313" key="21">
    <source>
        <dbReference type="Proteomes" id="UP001140949"/>
    </source>
</evidence>
<dbReference type="PROSITE" id="PS00436">
    <property type="entry name" value="PEROXIDASE_2"/>
    <property type="match status" value="1"/>
</dbReference>
<feature type="domain" description="Plant heme peroxidase family profile" evidence="19">
    <location>
        <begin position="28"/>
        <end position="330"/>
    </location>
</feature>
<keyword evidence="10" id="KW-0325">Glycoprotein</keyword>
<accession>A0AAX6DGK0</accession>
<comment type="catalytic activity">
    <reaction evidence="1 18">
        <text>2 a phenolic donor + H2O2 = 2 a phenolic radical donor + 2 H2O</text>
        <dbReference type="Rhea" id="RHEA:56136"/>
        <dbReference type="ChEBI" id="CHEBI:15377"/>
        <dbReference type="ChEBI" id="CHEBI:16240"/>
        <dbReference type="ChEBI" id="CHEBI:139520"/>
        <dbReference type="ChEBI" id="CHEBI:139521"/>
        <dbReference type="EC" id="1.11.1.7"/>
    </reaction>
</comment>
<evidence type="ECO:0000259" key="19">
    <source>
        <dbReference type="PROSITE" id="PS50873"/>
    </source>
</evidence>
<evidence type="ECO:0000256" key="5">
    <source>
        <dbReference type="ARBA" id="ARBA00022723"/>
    </source>
</evidence>
<comment type="caution">
    <text evidence="20">The sequence shown here is derived from an EMBL/GenBank/DDBJ whole genome shotgun (WGS) entry which is preliminary data.</text>
</comment>
<keyword evidence="11" id="KW-0873">Pyrrolidone carboxylic acid</keyword>
<sequence>MASSSHMAKWLSLLLLFLLLTAINVFAELKIGFYNKTCPAAEQLVQQTVAAAFANDSTVAPGLIRMHFHDCFVRGCDGSVLLDSTPGNKSEKEAAPNNPSLHGFDVIDAAKSAVESACPGTVSCADVLAFAARDCAALAGNVSYKVPSGRRDGRVSLESEALSNLPAPTFNSSQLIANFAAKNLTAEEMVVLSGAHTIGVSHCGAFTNRLYNSSGGSAVDPTLSPAYASLLQDRCPANSTLSTPIVAALDLLTPQVLDNKYYVGLRLTLGLLTSDQALLTDPTLKAEVDDNAERPGGWATKFKRAMVKMGEIQVLTGTQGEIRKNCHVVNSATGSVLEFGLSASL</sequence>
<comment type="function">
    <text evidence="18">Removal of H(2)O(2), oxidation of toxic reductants, biosynthesis and degradation of lignin, suberization, auxin catabolism, response to environmental stresses such as wounding, pathogen attack and oxidative stress.</text>
</comment>
<comment type="similarity">
    <text evidence="2">Belongs to the peroxidase family. Ascorbate peroxidase subfamily.</text>
</comment>
<reference evidence="20" key="1">
    <citation type="journal article" date="2023" name="GigaByte">
        <title>Genome assembly of the bearded iris, Iris pallida Lam.</title>
        <authorList>
            <person name="Bruccoleri R.E."/>
            <person name="Oakeley E.J."/>
            <person name="Faust A.M.E."/>
            <person name="Altorfer M."/>
            <person name="Dessus-Babus S."/>
            <person name="Burckhardt D."/>
            <person name="Oertli M."/>
            <person name="Naumann U."/>
            <person name="Petersen F."/>
            <person name="Wong J."/>
        </authorList>
    </citation>
    <scope>NUCLEOTIDE SEQUENCE</scope>
    <source>
        <strain evidence="20">GSM-AAB239-AS_SAM_17_03QT</strain>
    </source>
</reference>
<evidence type="ECO:0000256" key="13">
    <source>
        <dbReference type="PIRSR" id="PIRSR600823-1"/>
    </source>
</evidence>
<dbReference type="Gene3D" id="1.10.420.10">
    <property type="entry name" value="Peroxidase, domain 2"/>
    <property type="match status" value="1"/>
</dbReference>
<comment type="similarity">
    <text evidence="18">Belongs to the peroxidase family. Classical plant (class III) peroxidase subfamily.</text>
</comment>
<dbReference type="Pfam" id="PF00141">
    <property type="entry name" value="peroxidase"/>
    <property type="match status" value="1"/>
</dbReference>
<dbReference type="EC" id="1.11.1.7" evidence="18"/>
<dbReference type="GO" id="GO:0046872">
    <property type="term" value="F:metal ion binding"/>
    <property type="evidence" value="ECO:0007669"/>
    <property type="project" value="UniProtKB-UniRule"/>
</dbReference>
<dbReference type="SUPFAM" id="SSF48113">
    <property type="entry name" value="Heme-dependent peroxidases"/>
    <property type="match status" value="1"/>
</dbReference>
<comment type="cofactor">
    <cofactor evidence="15 18">
        <name>heme b</name>
        <dbReference type="ChEBI" id="CHEBI:60344"/>
    </cofactor>
    <text evidence="15 18">Binds 1 heme b (iron(II)-protoporphyrin IX) group per subunit.</text>
</comment>
<evidence type="ECO:0000256" key="14">
    <source>
        <dbReference type="PIRSR" id="PIRSR600823-2"/>
    </source>
</evidence>
<feature type="disulfide bond" evidence="17">
    <location>
        <begin position="124"/>
        <end position="326"/>
    </location>
</feature>
<dbReference type="GO" id="GO:0006979">
    <property type="term" value="P:response to oxidative stress"/>
    <property type="evidence" value="ECO:0007669"/>
    <property type="project" value="UniProtKB-UniRule"/>
</dbReference>
<feature type="site" description="Transition state stabilizer" evidence="16">
    <location>
        <position position="65"/>
    </location>
</feature>
<dbReference type="InterPro" id="IPR019794">
    <property type="entry name" value="Peroxidases_AS"/>
</dbReference>
<keyword evidence="7 18" id="KW-0560">Oxidoreductase</keyword>
<feature type="binding site" evidence="15">
    <location>
        <position position="79"/>
    </location>
    <ligand>
        <name>Ca(2+)</name>
        <dbReference type="ChEBI" id="CHEBI:29108"/>
        <label>1</label>
    </ligand>
</feature>
<feature type="binding site" evidence="15">
    <location>
        <position position="73"/>
    </location>
    <ligand>
        <name>Ca(2+)</name>
        <dbReference type="ChEBI" id="CHEBI:29108"/>
        <label>1</label>
    </ligand>
</feature>
<keyword evidence="18" id="KW-0732">Signal</keyword>
<feature type="disulfide bond" evidence="17">
    <location>
        <begin position="38"/>
        <end position="118"/>
    </location>
</feature>
<feature type="binding site" evidence="15">
    <location>
        <position position="75"/>
    </location>
    <ligand>
        <name>Ca(2+)</name>
        <dbReference type="ChEBI" id="CHEBI:29108"/>
        <label>1</label>
    </ligand>
</feature>
<name>A0AAX6DGK0_IRIPA</name>
<evidence type="ECO:0000256" key="2">
    <source>
        <dbReference type="ARBA" id="ARBA00006873"/>
    </source>
</evidence>
<keyword evidence="3 18" id="KW-0575">Peroxidase</keyword>
<feature type="disulfide bond" evidence="17">
    <location>
        <begin position="71"/>
        <end position="76"/>
    </location>
</feature>
<dbReference type="Gene3D" id="1.10.520.10">
    <property type="match status" value="1"/>
</dbReference>
<dbReference type="GO" id="GO:0140825">
    <property type="term" value="F:lactoperoxidase activity"/>
    <property type="evidence" value="ECO:0007669"/>
    <property type="project" value="UniProtKB-EC"/>
</dbReference>
<dbReference type="InterPro" id="IPR010255">
    <property type="entry name" value="Haem_peroxidase_sf"/>
</dbReference>
<feature type="binding site" description="axial binding residue" evidence="15">
    <location>
        <position position="196"/>
    </location>
    <ligand>
        <name>heme b</name>
        <dbReference type="ChEBI" id="CHEBI:60344"/>
    </ligand>
    <ligandPart>
        <name>Fe</name>
        <dbReference type="ChEBI" id="CHEBI:18248"/>
    </ligandPart>
</feature>
<organism evidence="20 21">
    <name type="scientific">Iris pallida</name>
    <name type="common">Sweet iris</name>
    <dbReference type="NCBI Taxonomy" id="29817"/>
    <lineage>
        <taxon>Eukaryota</taxon>
        <taxon>Viridiplantae</taxon>
        <taxon>Streptophyta</taxon>
        <taxon>Embryophyta</taxon>
        <taxon>Tracheophyta</taxon>
        <taxon>Spermatophyta</taxon>
        <taxon>Magnoliopsida</taxon>
        <taxon>Liliopsida</taxon>
        <taxon>Asparagales</taxon>
        <taxon>Iridaceae</taxon>
        <taxon>Iridoideae</taxon>
        <taxon>Irideae</taxon>
        <taxon>Iris</taxon>
    </lineage>
</organism>
<dbReference type="FunFam" id="1.10.520.10:FF:000001">
    <property type="entry name" value="Peroxidase"/>
    <property type="match status" value="1"/>
</dbReference>
<evidence type="ECO:0000256" key="11">
    <source>
        <dbReference type="ARBA" id="ARBA00023283"/>
    </source>
</evidence>
<keyword evidence="4 18" id="KW-0349">Heme</keyword>
<dbReference type="PROSITE" id="PS00435">
    <property type="entry name" value="PEROXIDASE_1"/>
    <property type="match status" value="1"/>
</dbReference>
<dbReference type="PRINTS" id="PR00458">
    <property type="entry name" value="PEROXIDASE"/>
</dbReference>
<evidence type="ECO:0000256" key="12">
    <source>
        <dbReference type="ARBA" id="ARBA00023324"/>
    </source>
</evidence>
<comment type="subcellular location">
    <subcellularLocation>
        <location evidence="18">Secreted</location>
    </subcellularLocation>
</comment>
<evidence type="ECO:0000256" key="8">
    <source>
        <dbReference type="ARBA" id="ARBA00023004"/>
    </source>
</evidence>
<keyword evidence="5 15" id="KW-0479">Metal-binding</keyword>
<dbReference type="GO" id="GO:0042744">
    <property type="term" value="P:hydrogen peroxide catabolic process"/>
    <property type="evidence" value="ECO:0007669"/>
    <property type="project" value="UniProtKB-KW"/>
</dbReference>
<feature type="binding site" evidence="15">
    <location>
        <position position="70"/>
    </location>
    <ligand>
        <name>Ca(2+)</name>
        <dbReference type="ChEBI" id="CHEBI:29108"/>
        <label>1</label>
    </ligand>
</feature>
<dbReference type="PROSITE" id="PS50873">
    <property type="entry name" value="PEROXIDASE_4"/>
    <property type="match status" value="1"/>
</dbReference>
<keyword evidence="21" id="KW-1185">Reference proteome</keyword>
<feature type="disulfide bond" evidence="17">
    <location>
        <begin position="203"/>
        <end position="235"/>
    </location>
</feature>
<protein>
    <recommendedName>
        <fullName evidence="18">Peroxidase</fullName>
        <ecNumber evidence="18">1.11.1.7</ecNumber>
    </recommendedName>
</protein>
<evidence type="ECO:0000256" key="4">
    <source>
        <dbReference type="ARBA" id="ARBA00022617"/>
    </source>
</evidence>
<feature type="binding site" evidence="15">
    <location>
        <position position="197"/>
    </location>
    <ligand>
        <name>Ca(2+)</name>
        <dbReference type="ChEBI" id="CHEBI:29108"/>
        <label>2</label>
    </ligand>
</feature>
<feature type="binding site" evidence="15">
    <location>
        <position position="258"/>
    </location>
    <ligand>
        <name>Ca(2+)</name>
        <dbReference type="ChEBI" id="CHEBI:29108"/>
        <label>2</label>
    </ligand>
</feature>
<dbReference type="InterPro" id="IPR033905">
    <property type="entry name" value="Secretory_peroxidase"/>
</dbReference>
<evidence type="ECO:0000256" key="18">
    <source>
        <dbReference type="RuleBase" id="RU362060"/>
    </source>
</evidence>
<evidence type="ECO:0000256" key="10">
    <source>
        <dbReference type="ARBA" id="ARBA00023180"/>
    </source>
</evidence>
<evidence type="ECO:0000256" key="16">
    <source>
        <dbReference type="PIRSR" id="PIRSR600823-4"/>
    </source>
</evidence>
<evidence type="ECO:0000256" key="6">
    <source>
        <dbReference type="ARBA" id="ARBA00022837"/>
    </source>
</evidence>
<feature type="chain" id="PRO_5043102340" description="Peroxidase" evidence="18">
    <location>
        <begin position="28"/>
        <end position="345"/>
    </location>
</feature>
<feature type="binding site" evidence="15">
    <location>
        <position position="91"/>
    </location>
    <ligand>
        <name>Ca(2+)</name>
        <dbReference type="ChEBI" id="CHEBI:29108"/>
        <label>1</label>
    </ligand>
</feature>
<dbReference type="EMBL" id="JANAVB010044819">
    <property type="protein sequence ID" value="KAJ6790922.1"/>
    <property type="molecule type" value="Genomic_DNA"/>
</dbReference>
<evidence type="ECO:0000256" key="1">
    <source>
        <dbReference type="ARBA" id="ARBA00000189"/>
    </source>
</evidence>
<dbReference type="InterPro" id="IPR019793">
    <property type="entry name" value="Peroxidases_heam-ligand_BS"/>
</dbReference>
<evidence type="ECO:0000256" key="9">
    <source>
        <dbReference type="ARBA" id="ARBA00023157"/>
    </source>
</evidence>
<feature type="binding site" evidence="15">
    <location>
        <position position="250"/>
    </location>
    <ligand>
        <name>Ca(2+)</name>
        <dbReference type="ChEBI" id="CHEBI:29108"/>
        <label>2</label>
    </ligand>
</feature>
<gene>
    <name evidence="20" type="ORF">M6B38_246665</name>
</gene>
<proteinExistence type="inferred from homology"/>
<evidence type="ECO:0000313" key="20">
    <source>
        <dbReference type="EMBL" id="KAJ6790922.1"/>
    </source>
</evidence>
<dbReference type="GO" id="GO:0005576">
    <property type="term" value="C:extracellular region"/>
    <property type="evidence" value="ECO:0007669"/>
    <property type="project" value="UniProtKB-SubCell"/>
</dbReference>
<feature type="active site" description="Proton acceptor" evidence="13">
    <location>
        <position position="69"/>
    </location>
</feature>
<dbReference type="InterPro" id="IPR000823">
    <property type="entry name" value="Peroxidase_pln"/>
</dbReference>
<dbReference type="AlphaFoldDB" id="A0AAX6DGK0"/>
<keyword evidence="6 15" id="KW-0106">Calcium</keyword>
<feature type="binding site" evidence="14">
    <location>
        <position position="166"/>
    </location>
    <ligand>
        <name>substrate</name>
    </ligand>
</feature>
<keyword evidence="9 17" id="KW-1015">Disulfide bond</keyword>
<keyword evidence="8 15" id="KW-0408">Iron</keyword>
<feature type="binding site" evidence="15">
    <location>
        <position position="253"/>
    </location>
    <ligand>
        <name>Ca(2+)</name>
        <dbReference type="ChEBI" id="CHEBI:29108"/>
        <label>2</label>
    </ligand>
</feature>
<dbReference type="CDD" id="cd00693">
    <property type="entry name" value="secretory_peroxidase"/>
    <property type="match status" value="1"/>
</dbReference>
<feature type="binding site" evidence="15">
    <location>
        <position position="77"/>
    </location>
    <ligand>
        <name>Ca(2+)</name>
        <dbReference type="ChEBI" id="CHEBI:29108"/>
        <label>1</label>
    </ligand>
</feature>
<dbReference type="FunFam" id="1.10.420.10:FF:000001">
    <property type="entry name" value="Peroxidase"/>
    <property type="match status" value="1"/>
</dbReference>
<evidence type="ECO:0000256" key="7">
    <source>
        <dbReference type="ARBA" id="ARBA00023002"/>
    </source>
</evidence>
<dbReference type="PANTHER" id="PTHR31517:SF84">
    <property type="entry name" value="PEROXIDASE"/>
    <property type="match status" value="1"/>
</dbReference>
<comment type="cofactor">
    <cofactor evidence="15 18">
        <name>Ca(2+)</name>
        <dbReference type="ChEBI" id="CHEBI:29108"/>
    </cofactor>
    <text evidence="15 18">Binds 2 calcium ions per subunit.</text>
</comment>
<reference evidence="20" key="2">
    <citation type="submission" date="2023-04" db="EMBL/GenBank/DDBJ databases">
        <authorList>
            <person name="Bruccoleri R.E."/>
            <person name="Oakeley E.J."/>
            <person name="Faust A.-M."/>
            <person name="Dessus-Babus S."/>
            <person name="Altorfer M."/>
            <person name="Burckhardt D."/>
            <person name="Oertli M."/>
            <person name="Naumann U."/>
            <person name="Petersen F."/>
            <person name="Wong J."/>
        </authorList>
    </citation>
    <scope>NUCLEOTIDE SEQUENCE</scope>
    <source>
        <strain evidence="20">GSM-AAB239-AS_SAM_17_03QT</strain>
        <tissue evidence="20">Leaf</tissue>
    </source>
</reference>
<dbReference type="Proteomes" id="UP001140949">
    <property type="component" value="Unassembled WGS sequence"/>
</dbReference>
<evidence type="ECO:0000256" key="15">
    <source>
        <dbReference type="PIRSR" id="PIRSR600823-3"/>
    </source>
</evidence>
<evidence type="ECO:0000256" key="3">
    <source>
        <dbReference type="ARBA" id="ARBA00022559"/>
    </source>
</evidence>
<dbReference type="InterPro" id="IPR002016">
    <property type="entry name" value="Haem_peroxidase"/>
</dbReference>
<dbReference type="PANTHER" id="PTHR31517">
    <property type="match status" value="1"/>
</dbReference>
<dbReference type="PRINTS" id="PR00461">
    <property type="entry name" value="PLPEROXIDASE"/>
</dbReference>
<dbReference type="GO" id="GO:0020037">
    <property type="term" value="F:heme binding"/>
    <property type="evidence" value="ECO:0007669"/>
    <property type="project" value="UniProtKB-UniRule"/>
</dbReference>
<keyword evidence="18" id="KW-0964">Secreted</keyword>
<keyword evidence="12 18" id="KW-0376">Hydrogen peroxide</keyword>
<evidence type="ECO:0000256" key="17">
    <source>
        <dbReference type="PIRSR" id="PIRSR600823-5"/>
    </source>
</evidence>